<comment type="caution">
    <text evidence="13">The sequence shown here is derived from an EMBL/GenBank/DDBJ whole genome shotgun (WGS) entry which is preliminary data.</text>
</comment>
<keyword evidence="9 12" id="KW-0472">Membrane</keyword>
<evidence type="ECO:0000256" key="3">
    <source>
        <dbReference type="ARBA" id="ARBA00022692"/>
    </source>
</evidence>
<evidence type="ECO:0000256" key="5">
    <source>
        <dbReference type="ARBA" id="ARBA00022989"/>
    </source>
</evidence>
<dbReference type="OrthoDB" id="1726137at2759"/>
<name>A0A9W8GSN9_9FUNG</name>
<reference evidence="13" key="1">
    <citation type="submission" date="2022-07" db="EMBL/GenBank/DDBJ databases">
        <title>Phylogenomic reconstructions and comparative analyses of Kickxellomycotina fungi.</title>
        <authorList>
            <person name="Reynolds N.K."/>
            <person name="Stajich J.E."/>
            <person name="Barry K."/>
            <person name="Grigoriev I.V."/>
            <person name="Crous P."/>
            <person name="Smith M.E."/>
        </authorList>
    </citation>
    <scope>NUCLEOTIDE SEQUENCE</scope>
    <source>
        <strain evidence="13">BCRC 34297</strain>
    </source>
</reference>
<evidence type="ECO:0000256" key="12">
    <source>
        <dbReference type="SAM" id="Phobius"/>
    </source>
</evidence>
<sequence length="490" mass="53724">MLSTGRFLRTSITLSRLPPVGRLGCSPGTQRAVSCYRSDNNSCSSILLSKRGLRTASWPMPTLADRSNLFMATGRVVSVVSVGQPGILKRVHLSIFRRSTSTTASEAVASGHGRRTVDAPIVGYWTLFCASMVFGIIVWGGLTRLTESGLSIVEWAPITGAKLPTSDAAWEAEFEKYKQFPEYHKVHIGITLDDFKKIYFMEWFHRNIGRLFGVVYLVPAAYFVSKGLVSRAGIAKIGGLGLLLLGQGAMGWYMVASGLEKELGERPDAVPRVSQYRLTSHLSLAYLLYAGLSLYGWNVFRANRLVNKKIANPEVLRALLQEPAVVSYRRKITAATLLVGTTCLSGAMVAGLDAGLIYNEFPAMGLGITPPLSELWSQHFARGDPSAMWRNLTENPATVQLGHRILAMTTFFTLSALWWQGRKLPLPRAARITLHAMYGLAWMQVALGISTLVNFVPIVYASAHQANSVLLLASALGLYHSLRPLPRLVL</sequence>
<proteinExistence type="predicted"/>
<evidence type="ECO:0000256" key="6">
    <source>
        <dbReference type="ARBA" id="ARBA00023002"/>
    </source>
</evidence>
<dbReference type="EMBL" id="JANBUH010000306">
    <property type="protein sequence ID" value="KAJ2752245.1"/>
    <property type="molecule type" value="Genomic_DNA"/>
</dbReference>
<feature type="transmembrane region" description="Helical" evidence="12">
    <location>
        <begin position="237"/>
        <end position="256"/>
    </location>
</feature>
<feature type="transmembrane region" description="Helical" evidence="12">
    <location>
        <begin position="440"/>
        <end position="460"/>
    </location>
</feature>
<dbReference type="PANTHER" id="PTHR23289:SF2">
    <property type="entry name" value="CYTOCHROME C OXIDASE ASSEMBLY PROTEIN COX15 HOMOLOG"/>
    <property type="match status" value="1"/>
</dbReference>
<keyword evidence="5 12" id="KW-1133">Transmembrane helix</keyword>
<feature type="transmembrane region" description="Helical" evidence="12">
    <location>
        <begin position="208"/>
        <end position="225"/>
    </location>
</feature>
<keyword evidence="14" id="KW-1185">Reference proteome</keyword>
<keyword evidence="3 12" id="KW-0812">Transmembrane</keyword>
<evidence type="ECO:0000256" key="2">
    <source>
        <dbReference type="ARBA" id="ARBA00004141"/>
    </source>
</evidence>
<evidence type="ECO:0000256" key="4">
    <source>
        <dbReference type="ARBA" id="ARBA00022723"/>
    </source>
</evidence>
<dbReference type="Proteomes" id="UP001140011">
    <property type="component" value="Unassembled WGS sequence"/>
</dbReference>
<evidence type="ECO:0000256" key="7">
    <source>
        <dbReference type="ARBA" id="ARBA00023004"/>
    </source>
</evidence>
<keyword evidence="4" id="KW-0479">Metal-binding</keyword>
<accession>A0A9W8GSN9</accession>
<feature type="transmembrane region" description="Helical" evidence="12">
    <location>
        <begin position="122"/>
        <end position="142"/>
    </location>
</feature>
<feature type="transmembrane region" description="Helical" evidence="12">
    <location>
        <begin position="337"/>
        <end position="358"/>
    </location>
</feature>
<dbReference type="InterPro" id="IPR023754">
    <property type="entry name" value="HemeA_Synthase_type2"/>
</dbReference>
<protein>
    <submittedName>
        <fullName evidence="13">Cytochrome c oxidase assembly protein cox15</fullName>
    </submittedName>
</protein>
<dbReference type="GO" id="GO:0005743">
    <property type="term" value="C:mitochondrial inner membrane"/>
    <property type="evidence" value="ECO:0007669"/>
    <property type="project" value="TreeGrafter"/>
</dbReference>
<keyword evidence="6" id="KW-0560">Oxidoreductase</keyword>
<evidence type="ECO:0000256" key="9">
    <source>
        <dbReference type="ARBA" id="ARBA00023136"/>
    </source>
</evidence>
<dbReference type="AlphaFoldDB" id="A0A9W8GSN9"/>
<comment type="cofactor">
    <cofactor evidence="1">
        <name>heme b</name>
        <dbReference type="ChEBI" id="CHEBI:60344"/>
    </cofactor>
</comment>
<gene>
    <name evidence="13" type="primary">COX15</name>
    <name evidence="13" type="ORF">GGI19_003968</name>
</gene>
<keyword evidence="8" id="KW-0350">Heme biosynthesis</keyword>
<dbReference type="GO" id="GO:0016653">
    <property type="term" value="F:oxidoreductase activity, acting on NAD(P)H, heme protein as acceptor"/>
    <property type="evidence" value="ECO:0007669"/>
    <property type="project" value="TreeGrafter"/>
</dbReference>
<comment type="catalytic activity">
    <reaction evidence="11">
        <text>Fe(II)-heme o + 2 A + H2O = Fe(II)-heme a + 2 AH2</text>
        <dbReference type="Rhea" id="RHEA:63388"/>
        <dbReference type="ChEBI" id="CHEBI:13193"/>
        <dbReference type="ChEBI" id="CHEBI:15377"/>
        <dbReference type="ChEBI" id="CHEBI:17499"/>
        <dbReference type="ChEBI" id="CHEBI:60530"/>
        <dbReference type="ChEBI" id="CHEBI:61715"/>
        <dbReference type="EC" id="1.17.99.9"/>
    </reaction>
    <physiologicalReaction direction="left-to-right" evidence="11">
        <dbReference type="Rhea" id="RHEA:63389"/>
    </physiologicalReaction>
</comment>
<evidence type="ECO:0000313" key="14">
    <source>
        <dbReference type="Proteomes" id="UP001140011"/>
    </source>
</evidence>
<dbReference type="GO" id="GO:0006784">
    <property type="term" value="P:heme A biosynthetic process"/>
    <property type="evidence" value="ECO:0007669"/>
    <property type="project" value="InterPro"/>
</dbReference>
<comment type="pathway">
    <text evidence="10">Porphyrin-containing compound metabolism; heme A biosynthesis; heme A from heme O: step 1/1.</text>
</comment>
<feature type="transmembrane region" description="Helical" evidence="12">
    <location>
        <begin position="276"/>
        <end position="300"/>
    </location>
</feature>
<evidence type="ECO:0000256" key="8">
    <source>
        <dbReference type="ARBA" id="ARBA00023133"/>
    </source>
</evidence>
<dbReference type="GO" id="GO:0120547">
    <property type="term" value="F:heme A synthase activity"/>
    <property type="evidence" value="ECO:0007669"/>
    <property type="project" value="UniProtKB-EC"/>
</dbReference>
<evidence type="ECO:0000256" key="11">
    <source>
        <dbReference type="ARBA" id="ARBA00048044"/>
    </source>
</evidence>
<feature type="transmembrane region" description="Helical" evidence="12">
    <location>
        <begin position="401"/>
        <end position="419"/>
    </location>
</feature>
<comment type="subcellular location">
    <subcellularLocation>
        <location evidence="2">Membrane</location>
        <topology evidence="2">Multi-pass membrane protein</topology>
    </subcellularLocation>
</comment>
<dbReference type="InterPro" id="IPR003780">
    <property type="entry name" value="COX15/CtaA_fam"/>
</dbReference>
<evidence type="ECO:0000256" key="10">
    <source>
        <dbReference type="ARBA" id="ARBA00044501"/>
    </source>
</evidence>
<evidence type="ECO:0000256" key="1">
    <source>
        <dbReference type="ARBA" id="ARBA00001970"/>
    </source>
</evidence>
<dbReference type="PANTHER" id="PTHR23289">
    <property type="entry name" value="CYTOCHROME C OXIDASE ASSEMBLY PROTEIN COX15"/>
    <property type="match status" value="1"/>
</dbReference>
<organism evidence="13 14">
    <name type="scientific">Coemansia pectinata</name>
    <dbReference type="NCBI Taxonomy" id="1052879"/>
    <lineage>
        <taxon>Eukaryota</taxon>
        <taxon>Fungi</taxon>
        <taxon>Fungi incertae sedis</taxon>
        <taxon>Zoopagomycota</taxon>
        <taxon>Kickxellomycotina</taxon>
        <taxon>Kickxellomycetes</taxon>
        <taxon>Kickxellales</taxon>
        <taxon>Kickxellaceae</taxon>
        <taxon>Coemansia</taxon>
    </lineage>
</organism>
<dbReference type="Pfam" id="PF02628">
    <property type="entry name" value="COX15-CtaA"/>
    <property type="match status" value="1"/>
</dbReference>
<dbReference type="GO" id="GO:0046872">
    <property type="term" value="F:metal ion binding"/>
    <property type="evidence" value="ECO:0007669"/>
    <property type="project" value="UniProtKB-KW"/>
</dbReference>
<keyword evidence="7" id="KW-0408">Iron</keyword>
<evidence type="ECO:0000313" key="13">
    <source>
        <dbReference type="EMBL" id="KAJ2752245.1"/>
    </source>
</evidence>